<proteinExistence type="predicted"/>
<sequence>MASNKRPKKKYRPKVHTELPINIRFGADAELKLQLIPHQYLQNLRQGQGREEEWHAMAARMNLGNTLAYTYFEDAAQALDEACLALRSVWERFERTDRWGGSGDELVKLGQGLVLTDEMQLLCTRRELDGAMNHVYEVAAVDKKGKAVPLTRPDSWRS</sequence>
<gene>
    <name evidence="1" type="ORF">UFOVP1298_40</name>
</gene>
<evidence type="ECO:0000313" key="1">
    <source>
        <dbReference type="EMBL" id="CAB4195764.1"/>
    </source>
</evidence>
<protein>
    <submittedName>
        <fullName evidence="1">Uncharacterized protein</fullName>
    </submittedName>
</protein>
<organism evidence="1">
    <name type="scientific">uncultured Caudovirales phage</name>
    <dbReference type="NCBI Taxonomy" id="2100421"/>
    <lineage>
        <taxon>Viruses</taxon>
        <taxon>Duplodnaviria</taxon>
        <taxon>Heunggongvirae</taxon>
        <taxon>Uroviricota</taxon>
        <taxon>Caudoviricetes</taxon>
        <taxon>Peduoviridae</taxon>
        <taxon>Maltschvirus</taxon>
        <taxon>Maltschvirus maltsch</taxon>
    </lineage>
</organism>
<accession>A0A6J5RUY2</accession>
<dbReference type="EMBL" id="LR797250">
    <property type="protein sequence ID" value="CAB4195764.1"/>
    <property type="molecule type" value="Genomic_DNA"/>
</dbReference>
<name>A0A6J5RUY2_9CAUD</name>
<reference evidence="1" key="1">
    <citation type="submission" date="2020-05" db="EMBL/GenBank/DDBJ databases">
        <authorList>
            <person name="Chiriac C."/>
            <person name="Salcher M."/>
            <person name="Ghai R."/>
            <person name="Kavagutti S V."/>
        </authorList>
    </citation>
    <scope>NUCLEOTIDE SEQUENCE</scope>
</reference>